<feature type="region of interest" description="Disordered" evidence="1">
    <location>
        <begin position="787"/>
        <end position="830"/>
    </location>
</feature>
<gene>
    <name evidence="2" type="ORF">TTHERM_00684520</name>
</gene>
<feature type="region of interest" description="Disordered" evidence="1">
    <location>
        <begin position="1"/>
        <end position="24"/>
    </location>
</feature>
<proteinExistence type="predicted"/>
<dbReference type="InParanoid" id="I7LXM0"/>
<feature type="compositionally biased region" description="Low complexity" evidence="1">
    <location>
        <begin position="541"/>
        <end position="558"/>
    </location>
</feature>
<feature type="compositionally biased region" description="Polar residues" evidence="1">
    <location>
        <begin position="402"/>
        <end position="416"/>
    </location>
</feature>
<dbReference type="GeneID" id="7830684"/>
<feature type="compositionally biased region" description="Low complexity" evidence="1">
    <location>
        <begin position="417"/>
        <end position="430"/>
    </location>
</feature>
<reference evidence="3" key="1">
    <citation type="journal article" date="2006" name="PLoS Biol.">
        <title>Macronuclear genome sequence of the ciliate Tetrahymena thermophila, a model eukaryote.</title>
        <authorList>
            <person name="Eisen J.A."/>
            <person name="Coyne R.S."/>
            <person name="Wu M."/>
            <person name="Wu D."/>
            <person name="Thiagarajan M."/>
            <person name="Wortman J.R."/>
            <person name="Badger J.H."/>
            <person name="Ren Q."/>
            <person name="Amedeo P."/>
            <person name="Jones K.M."/>
            <person name="Tallon L.J."/>
            <person name="Delcher A.L."/>
            <person name="Salzberg S.L."/>
            <person name="Silva J.C."/>
            <person name="Haas B.J."/>
            <person name="Majoros W.H."/>
            <person name="Farzad M."/>
            <person name="Carlton J.M."/>
            <person name="Smith R.K. Jr."/>
            <person name="Garg J."/>
            <person name="Pearlman R.E."/>
            <person name="Karrer K.M."/>
            <person name="Sun L."/>
            <person name="Manning G."/>
            <person name="Elde N.C."/>
            <person name="Turkewitz A.P."/>
            <person name="Asai D.J."/>
            <person name="Wilkes D.E."/>
            <person name="Wang Y."/>
            <person name="Cai H."/>
            <person name="Collins K."/>
            <person name="Stewart B.A."/>
            <person name="Lee S.R."/>
            <person name="Wilamowska K."/>
            <person name="Weinberg Z."/>
            <person name="Ruzzo W.L."/>
            <person name="Wloga D."/>
            <person name="Gaertig J."/>
            <person name="Frankel J."/>
            <person name="Tsao C.-C."/>
            <person name="Gorovsky M.A."/>
            <person name="Keeling P.J."/>
            <person name="Waller R.F."/>
            <person name="Patron N.J."/>
            <person name="Cherry J.M."/>
            <person name="Stover N.A."/>
            <person name="Krieger C.J."/>
            <person name="del Toro C."/>
            <person name="Ryder H.F."/>
            <person name="Williamson S.C."/>
            <person name="Barbeau R.A."/>
            <person name="Hamilton E.P."/>
            <person name="Orias E."/>
        </authorList>
    </citation>
    <scope>NUCLEOTIDE SEQUENCE [LARGE SCALE GENOMIC DNA]</scope>
    <source>
        <strain evidence="3">SB210</strain>
    </source>
</reference>
<evidence type="ECO:0000313" key="3">
    <source>
        <dbReference type="Proteomes" id="UP000009168"/>
    </source>
</evidence>
<feature type="compositionally biased region" description="Low complexity" evidence="1">
    <location>
        <begin position="804"/>
        <end position="827"/>
    </location>
</feature>
<organism evidence="2 3">
    <name type="scientific">Tetrahymena thermophila (strain SB210)</name>
    <dbReference type="NCBI Taxonomy" id="312017"/>
    <lineage>
        <taxon>Eukaryota</taxon>
        <taxon>Sar</taxon>
        <taxon>Alveolata</taxon>
        <taxon>Ciliophora</taxon>
        <taxon>Intramacronucleata</taxon>
        <taxon>Oligohymenophorea</taxon>
        <taxon>Hymenostomatida</taxon>
        <taxon>Tetrahymenina</taxon>
        <taxon>Tetrahymenidae</taxon>
        <taxon>Tetrahymena</taxon>
    </lineage>
</organism>
<feature type="compositionally biased region" description="Polar residues" evidence="1">
    <location>
        <begin position="294"/>
        <end position="313"/>
    </location>
</feature>
<dbReference type="RefSeq" id="XP_001025153.2">
    <property type="nucleotide sequence ID" value="XM_001025153.2"/>
</dbReference>
<feature type="region of interest" description="Disordered" evidence="1">
    <location>
        <begin position="539"/>
        <end position="558"/>
    </location>
</feature>
<evidence type="ECO:0000256" key="1">
    <source>
        <dbReference type="SAM" id="MobiDB-lite"/>
    </source>
</evidence>
<dbReference type="EMBL" id="GG662435">
    <property type="protein sequence ID" value="EAS04908.2"/>
    <property type="molecule type" value="Genomic_DNA"/>
</dbReference>
<dbReference type="Proteomes" id="UP000009168">
    <property type="component" value="Unassembled WGS sequence"/>
</dbReference>
<dbReference type="AlphaFoldDB" id="I7LXM0"/>
<feature type="region of interest" description="Disordered" evidence="1">
    <location>
        <begin position="290"/>
        <end position="313"/>
    </location>
</feature>
<protein>
    <submittedName>
        <fullName evidence="2">Uncharacterized protein</fullName>
    </submittedName>
</protein>
<evidence type="ECO:0000313" key="2">
    <source>
        <dbReference type="EMBL" id="EAS04908.2"/>
    </source>
</evidence>
<accession>I7LXM0</accession>
<feature type="region of interest" description="Disordered" evidence="1">
    <location>
        <begin position="402"/>
        <end position="433"/>
    </location>
</feature>
<keyword evidence="3" id="KW-1185">Reference proteome</keyword>
<feature type="compositionally biased region" description="Polar residues" evidence="1">
    <location>
        <begin position="787"/>
        <end position="803"/>
    </location>
</feature>
<sequence>MSSNYQQRRNSLNRSLQFEQQGQQSYPSDFMVNENEVNQNYNSGHHNRFARIIHNNYNSNAHKNSMSYDNHYATLDESVLNYTNNSKINSGNNGGTYITPIKNILLQKMNNLGNNLTTSSNNNNYYIYNNNMVSLSLEQPKRIKPKKNNFKSSLTQAEKVYSSGGSNNNCNNINNILVKPNQIPTHCTSKEKKSKLDIESLQNRILNEGVRGYTVKDSFNNIVVNYAPNINQIIPTTKSSAKLSQNNIKSGIQQNQIPSSTRQISNQQQYSNNAKDIVSNLNRSIQKTEADRATNLTMASASKNSDNLNTTMTNNRCSSVMSFHEEIINPQSGGYTNQILNTIDTSSNILENLMGNENESQKFKEKKSNNNGVQAKPLQVQQGNQIFLKQSEINYINSIKQKMSQGDSNQSVSARYQSQSQSTNQQQQQNQDHKSLYNVQRNNRYGDIVGSNGEQTSKSNNSIKSILTEKRKYKIDENKQIQINSINISYNQLNRGSNPSAPNSSSQGQKFILKENNPNITLDSSLAFEGQKINFDNYNIHSNHGNGSGNSLQQGKQSNNSLYNQQQQMINNRYNHHIQLQLGNANIPSTNNHTSKSINIVNRTSNMTTTTNQNNQKKRDFTYDSIQYDQLPSHQQQQQQYSFILNPNTSAQFNTISHNSGGLSSGKGSTTGAKRKKIQIHSKLLNSSINNITNNNSTAIGVESTSSSVAKQKTPENNDRSGLSSQLQKVYKVTSSQISQNQNLVFLLQKVKECFSRFKSRQDQITNGGIDKIQMEQIVNKYNFQYNSKSPNRISQSDRCTPHSNDLNNQNQNKQNLDKQQSSQNSKNCEDVKKEINEISKTLNSNNSQNINQFYKVQQKSASSIIKNEFKDNKSNQTQYKYHKIGINILHRLFKKKYSYQFFIQLIKDQNKSHFSC</sequence>
<feature type="region of interest" description="Disordered" evidence="1">
    <location>
        <begin position="703"/>
        <end position="724"/>
    </location>
</feature>
<name>I7LXM0_TETTS</name>
<dbReference type="KEGG" id="tet:TTHERM_00684520"/>